<accession>A0A0R0BTC4</accession>
<dbReference type="RefSeq" id="WP_057662122.1">
    <property type="nucleotide sequence ID" value="NZ_JACIUV010000005.1"/>
</dbReference>
<name>A0A0R0BTC4_9GAMM</name>
<dbReference type="AlphaFoldDB" id="A0A0R0BTC4"/>
<dbReference type="STRING" id="266128.ABB25_00460"/>
<accession>A0A7W3V1L7</accession>
<reference evidence="3 5" key="2">
    <citation type="submission" date="2020-08" db="EMBL/GenBank/DDBJ databases">
        <title>Stenotrophomonas sp. W1S232.</title>
        <authorList>
            <person name="Deng Y."/>
        </authorList>
    </citation>
    <scope>NUCLEOTIDE SEQUENCE [LARGE SCALE GENOMIC DNA]</scope>
    <source>
        <strain evidence="3 5">W1S232</strain>
    </source>
</reference>
<evidence type="ECO:0000256" key="1">
    <source>
        <dbReference type="SAM" id="Phobius"/>
    </source>
</evidence>
<evidence type="ECO:0008006" key="6">
    <source>
        <dbReference type="Google" id="ProtNLM"/>
    </source>
</evidence>
<dbReference type="EMBL" id="LDJH01000002">
    <property type="protein sequence ID" value="KRG60716.1"/>
    <property type="molecule type" value="Genomic_DNA"/>
</dbReference>
<keyword evidence="4" id="KW-1185">Reference proteome</keyword>
<reference evidence="2 4" key="1">
    <citation type="submission" date="2015-05" db="EMBL/GenBank/DDBJ databases">
        <title>Genome sequencing and analysis of members of genus Stenotrophomonas.</title>
        <authorList>
            <person name="Patil P.P."/>
            <person name="Midha S."/>
            <person name="Patil P.B."/>
        </authorList>
    </citation>
    <scope>NUCLEOTIDE SEQUENCE [LARGE SCALE GENOMIC DNA]</scope>
    <source>
        <strain evidence="2 4">DSM 17805</strain>
    </source>
</reference>
<dbReference type="Proteomes" id="UP000550609">
    <property type="component" value="Unassembled WGS sequence"/>
</dbReference>
<keyword evidence="1" id="KW-0472">Membrane</keyword>
<keyword evidence="1" id="KW-0812">Transmembrane</keyword>
<sequence>MRNPYVYLNNFRAVFTPRKPRNPLLRLGLGLLGLVILAGLLVVGLFVGAAMLLAGLAMKLLAPRRAAARSSRSSHHDSTVVDAQYTVVSRQAIDAPR</sequence>
<evidence type="ECO:0000313" key="2">
    <source>
        <dbReference type="EMBL" id="KRG60716.1"/>
    </source>
</evidence>
<feature type="transmembrane region" description="Helical" evidence="1">
    <location>
        <begin position="29"/>
        <end position="62"/>
    </location>
</feature>
<protein>
    <recommendedName>
        <fullName evidence="6">Transmembrane protein</fullName>
    </recommendedName>
</protein>
<keyword evidence="1" id="KW-1133">Transmembrane helix</keyword>
<dbReference type="Proteomes" id="UP000051254">
    <property type="component" value="Unassembled WGS sequence"/>
</dbReference>
<dbReference type="EMBL" id="JACIUV010000005">
    <property type="protein sequence ID" value="MBB1117771.1"/>
    <property type="molecule type" value="Genomic_DNA"/>
</dbReference>
<evidence type="ECO:0000313" key="3">
    <source>
        <dbReference type="EMBL" id="MBB1117771.1"/>
    </source>
</evidence>
<evidence type="ECO:0000313" key="5">
    <source>
        <dbReference type="Proteomes" id="UP000550609"/>
    </source>
</evidence>
<gene>
    <name evidence="2" type="ORF">ABB25_00460</name>
    <name evidence="3" type="ORF">H4O09_11990</name>
</gene>
<organism evidence="2 4">
    <name type="scientific">Stenotrophomonas koreensis</name>
    <dbReference type="NCBI Taxonomy" id="266128"/>
    <lineage>
        <taxon>Bacteria</taxon>
        <taxon>Pseudomonadati</taxon>
        <taxon>Pseudomonadota</taxon>
        <taxon>Gammaproteobacteria</taxon>
        <taxon>Lysobacterales</taxon>
        <taxon>Lysobacteraceae</taxon>
        <taxon>Stenotrophomonas</taxon>
    </lineage>
</organism>
<dbReference type="PATRIC" id="fig|266128.3.peg.1156"/>
<evidence type="ECO:0000313" key="4">
    <source>
        <dbReference type="Proteomes" id="UP000051254"/>
    </source>
</evidence>
<proteinExistence type="predicted"/>
<comment type="caution">
    <text evidence="2">The sequence shown here is derived from an EMBL/GenBank/DDBJ whole genome shotgun (WGS) entry which is preliminary data.</text>
</comment>